<name>A0AC60P1E0_IXOPE</name>
<dbReference type="EMBL" id="JABSTQ010011280">
    <property type="protein sequence ID" value="KAG0413227.1"/>
    <property type="molecule type" value="Genomic_DNA"/>
</dbReference>
<reference evidence="1 2" key="1">
    <citation type="journal article" date="2020" name="Cell">
        <title>Large-Scale Comparative Analyses of Tick Genomes Elucidate Their Genetic Diversity and Vector Capacities.</title>
        <authorList>
            <consortium name="Tick Genome and Microbiome Consortium (TIGMIC)"/>
            <person name="Jia N."/>
            <person name="Wang J."/>
            <person name="Shi W."/>
            <person name="Du L."/>
            <person name="Sun Y."/>
            <person name="Zhan W."/>
            <person name="Jiang J.F."/>
            <person name="Wang Q."/>
            <person name="Zhang B."/>
            <person name="Ji P."/>
            <person name="Bell-Sakyi L."/>
            <person name="Cui X.M."/>
            <person name="Yuan T.T."/>
            <person name="Jiang B.G."/>
            <person name="Yang W.F."/>
            <person name="Lam T.T."/>
            <person name="Chang Q.C."/>
            <person name="Ding S.J."/>
            <person name="Wang X.J."/>
            <person name="Zhu J.G."/>
            <person name="Ruan X.D."/>
            <person name="Zhao L."/>
            <person name="Wei J.T."/>
            <person name="Ye R.Z."/>
            <person name="Que T.C."/>
            <person name="Du C.H."/>
            <person name="Zhou Y.H."/>
            <person name="Cheng J.X."/>
            <person name="Dai P.F."/>
            <person name="Guo W.B."/>
            <person name="Han X.H."/>
            <person name="Huang E.J."/>
            <person name="Li L.F."/>
            <person name="Wei W."/>
            <person name="Gao Y.C."/>
            <person name="Liu J.Z."/>
            <person name="Shao H.Z."/>
            <person name="Wang X."/>
            <person name="Wang C.C."/>
            <person name="Yang T.C."/>
            <person name="Huo Q.B."/>
            <person name="Li W."/>
            <person name="Chen H.Y."/>
            <person name="Chen S.E."/>
            <person name="Zhou L.G."/>
            <person name="Ni X.B."/>
            <person name="Tian J.H."/>
            <person name="Sheng Y."/>
            <person name="Liu T."/>
            <person name="Pan Y.S."/>
            <person name="Xia L.Y."/>
            <person name="Li J."/>
            <person name="Zhao F."/>
            <person name="Cao W.C."/>
        </authorList>
    </citation>
    <scope>NUCLEOTIDE SEQUENCE [LARGE SCALE GENOMIC DNA]</scope>
    <source>
        <strain evidence="1">Iper-2018</strain>
    </source>
</reference>
<organism evidence="1 2">
    <name type="scientific">Ixodes persulcatus</name>
    <name type="common">Taiga tick</name>
    <dbReference type="NCBI Taxonomy" id="34615"/>
    <lineage>
        <taxon>Eukaryota</taxon>
        <taxon>Metazoa</taxon>
        <taxon>Ecdysozoa</taxon>
        <taxon>Arthropoda</taxon>
        <taxon>Chelicerata</taxon>
        <taxon>Arachnida</taxon>
        <taxon>Acari</taxon>
        <taxon>Parasitiformes</taxon>
        <taxon>Ixodida</taxon>
        <taxon>Ixodoidea</taxon>
        <taxon>Ixodidae</taxon>
        <taxon>Ixodinae</taxon>
        <taxon>Ixodes</taxon>
    </lineage>
</organism>
<sequence length="147" mass="16368">MPGILWDQLDDITMSRLSVELIKEELANRQLDITGPKEELIKRLTADIAARREASPPVPSLDPVTLQNLSVLLQHLPRQPTTVTTLPDLSASIPHFEGSSKQDVKTCLLKRKKPVTKKFLPNTEPQPSVVARTFHKQCVTVAKISDT</sequence>
<gene>
    <name evidence="1" type="ORF">HPB47_009618</name>
</gene>
<keyword evidence="2" id="KW-1185">Reference proteome</keyword>
<evidence type="ECO:0000313" key="1">
    <source>
        <dbReference type="EMBL" id="KAG0413227.1"/>
    </source>
</evidence>
<proteinExistence type="predicted"/>
<evidence type="ECO:0000313" key="2">
    <source>
        <dbReference type="Proteomes" id="UP000805193"/>
    </source>
</evidence>
<dbReference type="Proteomes" id="UP000805193">
    <property type="component" value="Unassembled WGS sequence"/>
</dbReference>
<accession>A0AC60P1E0</accession>
<protein>
    <submittedName>
        <fullName evidence="1">Uncharacterized protein</fullName>
    </submittedName>
</protein>
<comment type="caution">
    <text evidence="1">The sequence shown here is derived from an EMBL/GenBank/DDBJ whole genome shotgun (WGS) entry which is preliminary data.</text>
</comment>